<feature type="signal peptide" evidence="2">
    <location>
        <begin position="1"/>
        <end position="22"/>
    </location>
</feature>
<comment type="caution">
    <text evidence="3">The sequence shown here is derived from an EMBL/GenBank/DDBJ whole genome shotgun (WGS) entry which is preliminary data.</text>
</comment>
<feature type="chain" id="PRO_5042904272" evidence="2">
    <location>
        <begin position="23"/>
        <end position="298"/>
    </location>
</feature>
<proteinExistence type="predicted"/>
<dbReference type="EMBL" id="JAXCGZ010013460">
    <property type="protein sequence ID" value="KAK7072493.1"/>
    <property type="molecule type" value="Genomic_DNA"/>
</dbReference>
<dbReference type="Proteomes" id="UP001381693">
    <property type="component" value="Unassembled WGS sequence"/>
</dbReference>
<evidence type="ECO:0000256" key="2">
    <source>
        <dbReference type="SAM" id="SignalP"/>
    </source>
</evidence>
<feature type="compositionally biased region" description="Low complexity" evidence="1">
    <location>
        <begin position="42"/>
        <end position="75"/>
    </location>
</feature>
<protein>
    <submittedName>
        <fullName evidence="3">Uncharacterized protein</fullName>
    </submittedName>
</protein>
<name>A0AAN8X1B8_HALRR</name>
<dbReference type="AlphaFoldDB" id="A0AAN8X1B8"/>
<evidence type="ECO:0000256" key="1">
    <source>
        <dbReference type="SAM" id="MobiDB-lite"/>
    </source>
</evidence>
<keyword evidence="2" id="KW-0732">Signal</keyword>
<sequence length="298" mass="33256">MLKLHRTTIWTTTVLFCITCEANPTTTSTTLPTNSTILLPQHENVSNSSSSSSKTTTILSSKSMSSMTSSSSSSTEVIPELEVTTLPAENENQTKVDALEPSPSNENENKTIGLLSESNHTRPEHEMATTKQKPFNFTEELRKLPNQTIEFLLESPADETGNPGLEELPEVATGSESDNVTDEHILQEPLAGEELANLTSDLPSKALQEFKNLTEEFWLWQLQEFPQFASSVGIYGETAKRLDTLTLESVEQRKIVCEDFLQRALMINATLLPENEELSLQIFIDDVSFFLQNAKYYK</sequence>
<organism evidence="3 4">
    <name type="scientific">Halocaridina rubra</name>
    <name type="common">Hawaiian red shrimp</name>
    <dbReference type="NCBI Taxonomy" id="373956"/>
    <lineage>
        <taxon>Eukaryota</taxon>
        <taxon>Metazoa</taxon>
        <taxon>Ecdysozoa</taxon>
        <taxon>Arthropoda</taxon>
        <taxon>Crustacea</taxon>
        <taxon>Multicrustacea</taxon>
        <taxon>Malacostraca</taxon>
        <taxon>Eumalacostraca</taxon>
        <taxon>Eucarida</taxon>
        <taxon>Decapoda</taxon>
        <taxon>Pleocyemata</taxon>
        <taxon>Caridea</taxon>
        <taxon>Atyoidea</taxon>
        <taxon>Atyidae</taxon>
        <taxon>Halocaridina</taxon>
    </lineage>
</organism>
<reference evidence="3 4" key="1">
    <citation type="submission" date="2023-11" db="EMBL/GenBank/DDBJ databases">
        <title>Halocaridina rubra genome assembly.</title>
        <authorList>
            <person name="Smith C."/>
        </authorList>
    </citation>
    <scope>NUCLEOTIDE SEQUENCE [LARGE SCALE GENOMIC DNA]</scope>
    <source>
        <strain evidence="3">EP-1</strain>
        <tissue evidence="3">Whole</tissue>
    </source>
</reference>
<feature type="region of interest" description="Disordered" evidence="1">
    <location>
        <begin position="42"/>
        <end position="110"/>
    </location>
</feature>
<accession>A0AAN8X1B8</accession>
<evidence type="ECO:0000313" key="4">
    <source>
        <dbReference type="Proteomes" id="UP001381693"/>
    </source>
</evidence>
<evidence type="ECO:0000313" key="3">
    <source>
        <dbReference type="EMBL" id="KAK7072493.1"/>
    </source>
</evidence>
<gene>
    <name evidence="3" type="ORF">SK128_012147</name>
</gene>
<keyword evidence="4" id="KW-1185">Reference proteome</keyword>